<dbReference type="InterPro" id="IPR027417">
    <property type="entry name" value="P-loop_NTPase"/>
</dbReference>
<feature type="region of interest" description="Disordered" evidence="1">
    <location>
        <begin position="323"/>
        <end position="342"/>
    </location>
</feature>
<evidence type="ECO:0000313" key="4">
    <source>
        <dbReference type="Proteomes" id="UP000308000"/>
    </source>
</evidence>
<evidence type="ECO:0000259" key="2">
    <source>
        <dbReference type="SMART" id="SM00382"/>
    </source>
</evidence>
<gene>
    <name evidence="3" type="ORF">FCS05_05975</name>
</gene>
<dbReference type="Pfam" id="PF05621">
    <property type="entry name" value="TniB"/>
    <property type="match status" value="1"/>
</dbReference>
<sequence length="342" mass="38251">MQGGACQVTQDRQLIEAAQRLLRAPDEQRLAFIAEDRWIGYSAAKNALSEMELLFEEPSLTRPSNLLLTADTHNGKTTLVKRFAGLHPLVDDPDAARAVRPVIRFDAPATPNEDRFYNRLLRELNAVFKITDKPDKKFFQIKDLLLKVGMRVLILDEINNSLAGTGTQRQQLLNAIKELGNELQRPIILTGNFDALAVLRDDKQIQNRFPPLVLPKWQLDDEFLQLLASFEATLPLRKRSDLASEQLAPLLLVMTGGVIGELSKLLRRAARQAILSQKERITRKALLELPWIPPDQRDQAASAAEAGLQHRLNYGALLADLKYGETEEDEEDGPGQDGGQAV</sequence>
<organism evidence="3 4">
    <name type="scientific">Deinococcus metallilatus</name>
    <dbReference type="NCBI Taxonomy" id="1211322"/>
    <lineage>
        <taxon>Bacteria</taxon>
        <taxon>Thermotogati</taxon>
        <taxon>Deinococcota</taxon>
        <taxon>Deinococci</taxon>
        <taxon>Deinococcales</taxon>
        <taxon>Deinococcaceae</taxon>
        <taxon>Deinococcus</taxon>
    </lineage>
</organism>
<evidence type="ECO:0000313" key="3">
    <source>
        <dbReference type="EMBL" id="TLK30075.1"/>
    </source>
</evidence>
<feature type="domain" description="AAA+ ATPase" evidence="2">
    <location>
        <begin position="62"/>
        <end position="211"/>
    </location>
</feature>
<name>A0AAJ5F4U9_9DEIO</name>
<dbReference type="AlphaFoldDB" id="A0AAJ5F4U9"/>
<dbReference type="SMART" id="SM00382">
    <property type="entry name" value="AAA"/>
    <property type="match status" value="1"/>
</dbReference>
<dbReference type="Proteomes" id="UP000308000">
    <property type="component" value="Unassembled WGS sequence"/>
</dbReference>
<dbReference type="InterPro" id="IPR008868">
    <property type="entry name" value="TniB"/>
</dbReference>
<comment type="caution">
    <text evidence="3">The sequence shown here is derived from an EMBL/GenBank/DDBJ whole genome shotgun (WGS) entry which is preliminary data.</text>
</comment>
<dbReference type="SUPFAM" id="SSF52540">
    <property type="entry name" value="P-loop containing nucleoside triphosphate hydrolases"/>
    <property type="match status" value="1"/>
</dbReference>
<accession>A0AAJ5F4U9</accession>
<dbReference type="InterPro" id="IPR003593">
    <property type="entry name" value="AAA+_ATPase"/>
</dbReference>
<dbReference type="Gene3D" id="3.40.50.300">
    <property type="entry name" value="P-loop containing nucleotide triphosphate hydrolases"/>
    <property type="match status" value="1"/>
</dbReference>
<evidence type="ECO:0000256" key="1">
    <source>
        <dbReference type="SAM" id="MobiDB-lite"/>
    </source>
</evidence>
<protein>
    <recommendedName>
        <fullName evidence="2">AAA+ ATPase domain-containing protein</fullName>
    </recommendedName>
</protein>
<proteinExistence type="predicted"/>
<reference evidence="3 4" key="1">
    <citation type="submission" date="2019-04" db="EMBL/GenBank/DDBJ databases">
        <title>Deinococcus metalilatus MA1002 mutant No.5.</title>
        <authorList>
            <person name="Park W."/>
            <person name="Park C."/>
        </authorList>
    </citation>
    <scope>NUCLEOTIDE SEQUENCE [LARGE SCALE GENOMIC DNA]</scope>
    <source>
        <strain evidence="3 4">MA1002-m5</strain>
    </source>
</reference>
<dbReference type="EMBL" id="VBRC01000003">
    <property type="protein sequence ID" value="TLK30075.1"/>
    <property type="molecule type" value="Genomic_DNA"/>
</dbReference>